<feature type="non-terminal residue" evidence="1">
    <location>
        <position position="86"/>
    </location>
</feature>
<name>X0X415_9ZZZZ</name>
<proteinExistence type="predicted"/>
<dbReference type="EMBL" id="BARS01043279">
    <property type="protein sequence ID" value="GAG37944.1"/>
    <property type="molecule type" value="Genomic_DNA"/>
</dbReference>
<sequence>MAISETRIPVAYINSKVALSLIPSFVLKLGLANSFSTSALLKTSGNFLHNLGKPITLVMSSFKYLSLTKNLYKTFIAIKAREIELL</sequence>
<organism evidence="1">
    <name type="scientific">marine sediment metagenome</name>
    <dbReference type="NCBI Taxonomy" id="412755"/>
    <lineage>
        <taxon>unclassified sequences</taxon>
        <taxon>metagenomes</taxon>
        <taxon>ecological metagenomes</taxon>
    </lineage>
</organism>
<gene>
    <name evidence="1" type="ORF">S01H1_65546</name>
</gene>
<comment type="caution">
    <text evidence="1">The sequence shown here is derived from an EMBL/GenBank/DDBJ whole genome shotgun (WGS) entry which is preliminary data.</text>
</comment>
<evidence type="ECO:0000313" key="1">
    <source>
        <dbReference type="EMBL" id="GAG37944.1"/>
    </source>
</evidence>
<protein>
    <submittedName>
        <fullName evidence="1">Uncharacterized protein</fullName>
    </submittedName>
</protein>
<reference evidence="1" key="1">
    <citation type="journal article" date="2014" name="Front. Microbiol.">
        <title>High frequency of phylogenetically diverse reductive dehalogenase-homologous genes in deep subseafloor sedimentary metagenomes.</title>
        <authorList>
            <person name="Kawai M."/>
            <person name="Futagami T."/>
            <person name="Toyoda A."/>
            <person name="Takaki Y."/>
            <person name="Nishi S."/>
            <person name="Hori S."/>
            <person name="Arai W."/>
            <person name="Tsubouchi T."/>
            <person name="Morono Y."/>
            <person name="Uchiyama I."/>
            <person name="Ito T."/>
            <person name="Fujiyama A."/>
            <person name="Inagaki F."/>
            <person name="Takami H."/>
        </authorList>
    </citation>
    <scope>NUCLEOTIDE SEQUENCE</scope>
    <source>
        <strain evidence="1">Expedition CK06-06</strain>
    </source>
</reference>
<accession>X0X415</accession>
<dbReference type="AlphaFoldDB" id="X0X415"/>